<gene>
    <name evidence="12" type="ORF">SAMN02745172_03245</name>
</gene>
<comment type="subcellular location">
    <subcellularLocation>
        <location evidence="1">Cell membrane</location>
        <topology evidence="1">Multi-pass membrane protein</topology>
    </subcellularLocation>
</comment>
<evidence type="ECO:0000256" key="6">
    <source>
        <dbReference type="ARBA" id="ARBA00022692"/>
    </source>
</evidence>
<dbReference type="PANTHER" id="PTHR32196">
    <property type="entry name" value="ABC TRANSPORTER PERMEASE PROTEIN YPHD-RELATED-RELATED"/>
    <property type="match status" value="1"/>
</dbReference>
<evidence type="ECO:0000256" key="11">
    <source>
        <dbReference type="SAM" id="Phobius"/>
    </source>
</evidence>
<feature type="transmembrane region" description="Helical" evidence="11">
    <location>
        <begin position="127"/>
        <end position="146"/>
    </location>
</feature>
<feature type="transmembrane region" description="Helical" evidence="11">
    <location>
        <begin position="216"/>
        <end position="238"/>
    </location>
</feature>
<feature type="transmembrane region" description="Helical" evidence="11">
    <location>
        <begin position="74"/>
        <end position="92"/>
    </location>
</feature>
<evidence type="ECO:0000256" key="7">
    <source>
        <dbReference type="ARBA" id="ARBA00022989"/>
    </source>
</evidence>
<protein>
    <recommendedName>
        <fullName evidence="10">Autoinducer 2 import system permease protein LsrC</fullName>
    </recommendedName>
</protein>
<dbReference type="InterPro" id="IPR001851">
    <property type="entry name" value="ABC_transp_permease"/>
</dbReference>
<name>A0A1M7ZPJ5_9HYPH</name>
<dbReference type="STRING" id="1123029.SAMN02745172_03245"/>
<sequence length="349" mass="36428">MTMRERSVRKELPPALYRAIAFFVLAALVIAIFSAIEPRYLSARNLTAVTRHMAANGLAALGLTFVVVVRKYDLSFPGIASFAAMTIGFMIAGGYSLWVAIAGGLAVGIAVGLVNGIAVSYARLPDIVTTIATGSVVGGAAFLYTGGRTIFQNFMTSGLIDLNDIRFLGLNASVYFLLAVYVLAYVVMHRSRFGSSFYATGENPVSAHFSGIPVRLYTMSAFAVCAATSVLAVVLILAESGTADTNEGANFLMPAYASVFLGAALLGGASIPATLAGTALITILLDGFSLLGVPYYYSDGVVSTILLAGVILFDERLRGRFAMFAGFLGIGGAGSREAGAGRKIGTVRS</sequence>
<evidence type="ECO:0000256" key="5">
    <source>
        <dbReference type="ARBA" id="ARBA00022519"/>
    </source>
</evidence>
<dbReference type="Pfam" id="PF02653">
    <property type="entry name" value="BPD_transp_2"/>
    <property type="match status" value="1"/>
</dbReference>
<keyword evidence="5" id="KW-0997">Cell inner membrane</keyword>
<feature type="transmembrane region" description="Helical" evidence="11">
    <location>
        <begin position="99"/>
        <end position="121"/>
    </location>
</feature>
<evidence type="ECO:0000256" key="8">
    <source>
        <dbReference type="ARBA" id="ARBA00023136"/>
    </source>
</evidence>
<dbReference type="Proteomes" id="UP000186406">
    <property type="component" value="Unassembled WGS sequence"/>
</dbReference>
<feature type="transmembrane region" description="Helical" evidence="11">
    <location>
        <begin position="295"/>
        <end position="313"/>
    </location>
</feature>
<evidence type="ECO:0000256" key="1">
    <source>
        <dbReference type="ARBA" id="ARBA00004651"/>
    </source>
</evidence>
<dbReference type="AlphaFoldDB" id="A0A1M7ZPJ5"/>
<proteinExistence type="predicted"/>
<feature type="transmembrane region" description="Helical" evidence="11">
    <location>
        <begin position="167"/>
        <end position="188"/>
    </location>
</feature>
<feature type="transmembrane region" description="Helical" evidence="11">
    <location>
        <begin position="48"/>
        <end position="68"/>
    </location>
</feature>
<evidence type="ECO:0000256" key="10">
    <source>
        <dbReference type="ARBA" id="ARBA00039382"/>
    </source>
</evidence>
<keyword evidence="8 11" id="KW-0472">Membrane</keyword>
<evidence type="ECO:0000313" key="12">
    <source>
        <dbReference type="EMBL" id="SHO66586.1"/>
    </source>
</evidence>
<accession>A0A1M7ZPJ5</accession>
<organism evidence="12 13">
    <name type="scientific">Pseudoxanthobacter soli DSM 19599</name>
    <dbReference type="NCBI Taxonomy" id="1123029"/>
    <lineage>
        <taxon>Bacteria</taxon>
        <taxon>Pseudomonadati</taxon>
        <taxon>Pseudomonadota</taxon>
        <taxon>Alphaproteobacteria</taxon>
        <taxon>Hyphomicrobiales</taxon>
        <taxon>Segnochrobactraceae</taxon>
        <taxon>Pseudoxanthobacter</taxon>
    </lineage>
</organism>
<feature type="transmembrane region" description="Helical" evidence="11">
    <location>
        <begin position="259"/>
        <end position="283"/>
    </location>
</feature>
<keyword evidence="7 11" id="KW-1133">Transmembrane helix</keyword>
<evidence type="ECO:0000256" key="4">
    <source>
        <dbReference type="ARBA" id="ARBA00022475"/>
    </source>
</evidence>
<evidence type="ECO:0000256" key="3">
    <source>
        <dbReference type="ARBA" id="ARBA00022448"/>
    </source>
</evidence>
<dbReference type="RefSeq" id="WP_073630543.1">
    <property type="nucleotide sequence ID" value="NZ_FRXO01000006.1"/>
</dbReference>
<evidence type="ECO:0000313" key="13">
    <source>
        <dbReference type="Proteomes" id="UP000186406"/>
    </source>
</evidence>
<keyword evidence="13" id="KW-1185">Reference proteome</keyword>
<keyword evidence="6 11" id="KW-0812">Transmembrane</keyword>
<dbReference type="EMBL" id="FRXO01000006">
    <property type="protein sequence ID" value="SHO66586.1"/>
    <property type="molecule type" value="Genomic_DNA"/>
</dbReference>
<keyword evidence="3" id="KW-0813">Transport</keyword>
<comment type="function">
    <text evidence="9">Part of the ABC transporter complex LsrABCD involved in autoinducer 2 (AI-2) import. Probably responsible for the translocation of the substrate across the membrane.</text>
</comment>
<dbReference type="CDD" id="cd06579">
    <property type="entry name" value="TM_PBP1_transp_AraH_like"/>
    <property type="match status" value="1"/>
</dbReference>
<feature type="transmembrane region" description="Helical" evidence="11">
    <location>
        <begin position="15"/>
        <end position="36"/>
    </location>
</feature>
<keyword evidence="4" id="KW-1003">Cell membrane</keyword>
<dbReference type="GO" id="GO:0005886">
    <property type="term" value="C:plasma membrane"/>
    <property type="evidence" value="ECO:0007669"/>
    <property type="project" value="UniProtKB-SubCell"/>
</dbReference>
<dbReference type="PANTHER" id="PTHR32196:SF29">
    <property type="entry name" value="AUTOINDUCER 2 IMPORT SYSTEM PERMEASE PROTEIN LSRC"/>
    <property type="match status" value="1"/>
</dbReference>
<dbReference type="GO" id="GO:0022857">
    <property type="term" value="F:transmembrane transporter activity"/>
    <property type="evidence" value="ECO:0007669"/>
    <property type="project" value="InterPro"/>
</dbReference>
<evidence type="ECO:0000256" key="2">
    <source>
        <dbReference type="ARBA" id="ARBA00011262"/>
    </source>
</evidence>
<evidence type="ECO:0000256" key="9">
    <source>
        <dbReference type="ARBA" id="ARBA00025439"/>
    </source>
</evidence>
<comment type="subunit">
    <text evidence="2">The complex is composed of two ATP-binding proteins (LsrA), two transmembrane proteins (LsrC and LsrD) and a solute-binding protein (LsrB).</text>
</comment>
<reference evidence="12 13" key="1">
    <citation type="submission" date="2016-12" db="EMBL/GenBank/DDBJ databases">
        <authorList>
            <person name="Song W.-J."/>
            <person name="Kurnit D.M."/>
        </authorList>
    </citation>
    <scope>NUCLEOTIDE SEQUENCE [LARGE SCALE GENOMIC DNA]</scope>
    <source>
        <strain evidence="12 13">DSM 19599</strain>
    </source>
</reference>